<dbReference type="Proteomes" id="UP001151582">
    <property type="component" value="Unassembled WGS sequence"/>
</dbReference>
<dbReference type="PROSITE" id="PS50002">
    <property type="entry name" value="SH3"/>
    <property type="match status" value="1"/>
</dbReference>
<dbReference type="SUPFAM" id="SSF50044">
    <property type="entry name" value="SH3-domain"/>
    <property type="match status" value="1"/>
</dbReference>
<gene>
    <name evidence="5" type="ORF">H4R34_004322</name>
</gene>
<feature type="compositionally biased region" description="Pro residues" evidence="3">
    <location>
        <begin position="131"/>
        <end position="147"/>
    </location>
</feature>
<keyword evidence="1 2" id="KW-0728">SH3 domain</keyword>
<feature type="compositionally biased region" description="Gly residues" evidence="3">
    <location>
        <begin position="253"/>
        <end position="266"/>
    </location>
</feature>
<evidence type="ECO:0000259" key="4">
    <source>
        <dbReference type="PROSITE" id="PS50002"/>
    </source>
</evidence>
<dbReference type="OrthoDB" id="5983572at2759"/>
<evidence type="ECO:0000256" key="2">
    <source>
        <dbReference type="PROSITE-ProRule" id="PRU00192"/>
    </source>
</evidence>
<feature type="compositionally biased region" description="Gly residues" evidence="3">
    <location>
        <begin position="157"/>
        <end position="171"/>
    </location>
</feature>
<name>A0A9W8B0F6_9FUNG</name>
<protein>
    <recommendedName>
        <fullName evidence="4">SH3 domain-containing protein</fullName>
    </recommendedName>
</protein>
<feature type="region of interest" description="Disordered" evidence="3">
    <location>
        <begin position="246"/>
        <end position="420"/>
    </location>
</feature>
<comment type="caution">
    <text evidence="5">The sequence shown here is derived from an EMBL/GenBank/DDBJ whole genome shotgun (WGS) entry which is preliminary data.</text>
</comment>
<dbReference type="InterPro" id="IPR001452">
    <property type="entry name" value="SH3_domain"/>
</dbReference>
<proteinExistence type="predicted"/>
<organism evidence="5 6">
    <name type="scientific">Dimargaris verticillata</name>
    <dbReference type="NCBI Taxonomy" id="2761393"/>
    <lineage>
        <taxon>Eukaryota</taxon>
        <taxon>Fungi</taxon>
        <taxon>Fungi incertae sedis</taxon>
        <taxon>Zoopagomycota</taxon>
        <taxon>Kickxellomycotina</taxon>
        <taxon>Dimargaritomycetes</taxon>
        <taxon>Dimargaritales</taxon>
        <taxon>Dimargaritaceae</taxon>
        <taxon>Dimargaris</taxon>
    </lineage>
</organism>
<keyword evidence="6" id="KW-1185">Reference proteome</keyword>
<feature type="region of interest" description="Disordered" evidence="3">
    <location>
        <begin position="58"/>
        <end position="178"/>
    </location>
</feature>
<dbReference type="SMART" id="SM00326">
    <property type="entry name" value="SH3"/>
    <property type="match status" value="1"/>
</dbReference>
<evidence type="ECO:0000313" key="5">
    <source>
        <dbReference type="EMBL" id="KAJ1975473.1"/>
    </source>
</evidence>
<sequence length="420" mass="44053">MSDAVLDHVLSQTWDNLQLLARCNVLSEASFESISRRLPPRPASFHRSWNPFTRDYMGRGGDRFPPGPMGGGPGGQFGPSPGRFASPDVRGDPFADRMAQGAGLRRSNTAAPHAGGYRRGFGGGPFDPMGPGGPSPSGRPPMSPRPPGYGGRDEFGPMGGHGDGRGGGGKGQPPFLPGGRVPRFVRAVYVYDQSFEGAMSIKPNDIIEVVATDPSNWWTGRLQHGMMQGLFPATYTVPVLPDDPLAQQFGRMNMGGGGDPAMGGGRSRSRAPSPHPYGSSVDPMGRPPMSPHPMANDSFANRHGGATSPYPQGPNRGPSPYLDPSMGGGGPQRPMSSRPDMRDNGSFQGPFPPSSGPPGPGFGYGSAYPMEGGPPPGMGGGDMFGSSSFASRGPPNMRRRSFNPSMLGDHPSRHATPGMM</sequence>
<feature type="domain" description="SH3" evidence="4">
    <location>
        <begin position="180"/>
        <end position="241"/>
    </location>
</feature>
<dbReference type="Gene3D" id="2.30.30.40">
    <property type="entry name" value="SH3 Domains"/>
    <property type="match status" value="1"/>
</dbReference>
<reference evidence="5" key="1">
    <citation type="submission" date="2022-07" db="EMBL/GenBank/DDBJ databases">
        <title>Phylogenomic reconstructions and comparative analyses of Kickxellomycotina fungi.</title>
        <authorList>
            <person name="Reynolds N.K."/>
            <person name="Stajich J.E."/>
            <person name="Barry K."/>
            <person name="Grigoriev I.V."/>
            <person name="Crous P."/>
            <person name="Smith M.E."/>
        </authorList>
    </citation>
    <scope>NUCLEOTIDE SEQUENCE</scope>
    <source>
        <strain evidence="5">RSA 567</strain>
    </source>
</reference>
<dbReference type="EMBL" id="JANBQB010000523">
    <property type="protein sequence ID" value="KAJ1975473.1"/>
    <property type="molecule type" value="Genomic_DNA"/>
</dbReference>
<dbReference type="InterPro" id="IPR036028">
    <property type="entry name" value="SH3-like_dom_sf"/>
</dbReference>
<evidence type="ECO:0000256" key="3">
    <source>
        <dbReference type="SAM" id="MobiDB-lite"/>
    </source>
</evidence>
<dbReference type="Pfam" id="PF00018">
    <property type="entry name" value="SH3_1"/>
    <property type="match status" value="1"/>
</dbReference>
<feature type="compositionally biased region" description="Pro residues" evidence="3">
    <location>
        <begin position="350"/>
        <end position="360"/>
    </location>
</feature>
<evidence type="ECO:0000256" key="1">
    <source>
        <dbReference type="ARBA" id="ARBA00022443"/>
    </source>
</evidence>
<accession>A0A9W8B0F6</accession>
<evidence type="ECO:0000313" key="6">
    <source>
        <dbReference type="Proteomes" id="UP001151582"/>
    </source>
</evidence>
<dbReference type="AlphaFoldDB" id="A0A9W8B0F6"/>